<reference evidence="4" key="3">
    <citation type="submission" date="2025-08" db="UniProtKB">
        <authorList>
            <consortium name="RefSeq"/>
        </authorList>
    </citation>
    <scope>IDENTIFICATION</scope>
    <source>
        <strain evidence="4">NI907</strain>
    </source>
</reference>
<evidence type="ECO:0000313" key="4">
    <source>
        <dbReference type="RefSeq" id="XP_030984893.1"/>
    </source>
</evidence>
<reference evidence="4" key="1">
    <citation type="journal article" date="2019" name="Mol. Biol. Evol.">
        <title>Blast fungal genomes show frequent chromosomal changes, gene gains and losses, and effector gene turnover.</title>
        <authorList>
            <person name="Gomez Luciano L.B."/>
            <person name="Jason Tsai I."/>
            <person name="Chuma I."/>
            <person name="Tosa Y."/>
            <person name="Chen Y.H."/>
            <person name="Li J.Y."/>
            <person name="Li M.Y."/>
            <person name="Jade Lu M.Y."/>
            <person name="Nakayashiki H."/>
            <person name="Li W.H."/>
        </authorList>
    </citation>
    <scope>NUCLEOTIDE SEQUENCE</scope>
    <source>
        <strain evidence="4">NI907</strain>
    </source>
</reference>
<evidence type="ECO:0000313" key="3">
    <source>
        <dbReference type="Proteomes" id="UP000515153"/>
    </source>
</evidence>
<feature type="compositionally biased region" description="Basic and acidic residues" evidence="1">
    <location>
        <begin position="375"/>
        <end position="384"/>
    </location>
</feature>
<proteinExistence type="predicted"/>
<feature type="region of interest" description="Disordered" evidence="1">
    <location>
        <begin position="122"/>
        <end position="147"/>
    </location>
</feature>
<dbReference type="KEGG" id="pgri:PgNI_04089"/>
<keyword evidence="2" id="KW-1133">Transmembrane helix</keyword>
<evidence type="ECO:0000256" key="2">
    <source>
        <dbReference type="SAM" id="Phobius"/>
    </source>
</evidence>
<feature type="region of interest" description="Disordered" evidence="1">
    <location>
        <begin position="375"/>
        <end position="420"/>
    </location>
</feature>
<accession>A0A6P8BCD8</accession>
<dbReference type="Proteomes" id="UP000515153">
    <property type="component" value="Unplaced"/>
</dbReference>
<gene>
    <name evidence="4" type="ORF">PgNI_04089</name>
</gene>
<keyword evidence="2" id="KW-0812">Transmembrane</keyword>
<feature type="transmembrane region" description="Helical" evidence="2">
    <location>
        <begin position="337"/>
        <end position="361"/>
    </location>
</feature>
<feature type="region of interest" description="Disordered" evidence="1">
    <location>
        <begin position="11"/>
        <end position="61"/>
    </location>
</feature>
<reference evidence="4" key="2">
    <citation type="submission" date="2019-10" db="EMBL/GenBank/DDBJ databases">
        <authorList>
            <consortium name="NCBI Genome Project"/>
        </authorList>
    </citation>
    <scope>NUCLEOTIDE SEQUENCE</scope>
    <source>
        <strain evidence="4">NI907</strain>
    </source>
</reference>
<evidence type="ECO:0008006" key="5">
    <source>
        <dbReference type="Google" id="ProtNLM"/>
    </source>
</evidence>
<feature type="compositionally biased region" description="Basic and acidic residues" evidence="1">
    <location>
        <begin position="16"/>
        <end position="26"/>
    </location>
</feature>
<feature type="compositionally biased region" description="Low complexity" evidence="1">
    <location>
        <begin position="396"/>
        <end position="406"/>
    </location>
</feature>
<keyword evidence="2" id="KW-0472">Membrane</keyword>
<name>A0A6P8BCD8_PYRGI</name>
<dbReference type="RefSeq" id="XP_030984893.1">
    <property type="nucleotide sequence ID" value="XM_031124141.1"/>
</dbReference>
<protein>
    <recommendedName>
        <fullName evidence="5">Ring-like domain-containing protein</fullName>
    </recommendedName>
</protein>
<sequence length="420" mass="45816">MLEYFTYRKFKKHQAQKQEAEQKRLSQEAAGTPGSTSNDIPQIVEPSPSATATTEVRSPLLQDEDERFFRLLTTQDASLITLRDADNGEDDEGPRPPLPPRIKTPEIGWDSDAESFMVANKGKGKEKAGEETAAPAAADKTKDGDGKFANRIGRRISVLVRRPGKKQPDVKPNPKVPVSEEDAEREKDDLSRVLDELNLSAQNNRVFSLSKESTELVNSFTQVLKDLVNGVPTAANDLKTLLEDPDGQLAKNYEKLPASLKKLVQQMPDKVSSSLAPELLAAAAKSQGLEHTDNSKGGIKETAIKLIKPGNLQELITKPGAILSMLKAIVNALKLRWPAFIGTNVIWSIAIFLLLFVLWYCHKRGREVRLEGERTTEAGDRIEELPDDPLLPAPPAGEASGSTSSPKLPPPPVGQGSGSK</sequence>
<evidence type="ECO:0000256" key="1">
    <source>
        <dbReference type="SAM" id="MobiDB-lite"/>
    </source>
</evidence>
<organism evidence="3 4">
    <name type="scientific">Pyricularia grisea</name>
    <name type="common">Crabgrass-specific blast fungus</name>
    <name type="synonym">Magnaporthe grisea</name>
    <dbReference type="NCBI Taxonomy" id="148305"/>
    <lineage>
        <taxon>Eukaryota</taxon>
        <taxon>Fungi</taxon>
        <taxon>Dikarya</taxon>
        <taxon>Ascomycota</taxon>
        <taxon>Pezizomycotina</taxon>
        <taxon>Sordariomycetes</taxon>
        <taxon>Sordariomycetidae</taxon>
        <taxon>Magnaporthales</taxon>
        <taxon>Pyriculariaceae</taxon>
        <taxon>Pyricularia</taxon>
    </lineage>
</organism>
<feature type="region of interest" description="Disordered" evidence="1">
    <location>
        <begin position="161"/>
        <end position="187"/>
    </location>
</feature>
<dbReference type="GeneID" id="41959050"/>
<feature type="region of interest" description="Disordered" evidence="1">
    <location>
        <begin position="80"/>
        <end position="107"/>
    </location>
</feature>
<keyword evidence="3" id="KW-1185">Reference proteome</keyword>
<dbReference type="AlphaFoldDB" id="A0A6P8BCD8"/>